<evidence type="ECO:0000313" key="1">
    <source>
        <dbReference type="EMBL" id="SFA75714.1"/>
    </source>
</evidence>
<dbReference type="InterPro" id="IPR038705">
    <property type="entry name" value="YabP_sf"/>
</dbReference>
<dbReference type="Gene3D" id="2.60.40.2000">
    <property type="match status" value="1"/>
</dbReference>
<reference evidence="1 2" key="1">
    <citation type="submission" date="2016-10" db="EMBL/GenBank/DDBJ databases">
        <authorList>
            <person name="de Groot N.N."/>
        </authorList>
    </citation>
    <scope>NUCLEOTIDE SEQUENCE [LARGE SCALE GENOMIC DNA]</scope>
    <source>
        <strain evidence="1 2">DSM 12271</strain>
    </source>
</reference>
<keyword evidence="2" id="KW-1185">Reference proteome</keyword>
<protein>
    <submittedName>
        <fullName evidence="1">Sporulation protein YqfC</fullName>
    </submittedName>
</protein>
<organism evidence="1 2">
    <name type="scientific">Clostridium frigidicarnis</name>
    <dbReference type="NCBI Taxonomy" id="84698"/>
    <lineage>
        <taxon>Bacteria</taxon>
        <taxon>Bacillati</taxon>
        <taxon>Bacillota</taxon>
        <taxon>Clostridia</taxon>
        <taxon>Eubacteriales</taxon>
        <taxon>Clostridiaceae</taxon>
        <taxon>Clostridium</taxon>
    </lineage>
</organism>
<dbReference type="AlphaFoldDB" id="A0A1I0VH55"/>
<sequence length="91" mass="10395">MESKFRKAKEHFAETLDIPTDIVLDLPRIIIKANEEITIENHKGIISFDDERVRLDSKMGVILVEGENFQIVFMGGSTLILKGKFKGVKYE</sequence>
<dbReference type="Proteomes" id="UP000198619">
    <property type="component" value="Unassembled WGS sequence"/>
</dbReference>
<dbReference type="OrthoDB" id="2989236at2"/>
<gene>
    <name evidence="1" type="ORF">SAMN04488528_100272</name>
</gene>
<proteinExistence type="predicted"/>
<dbReference type="Pfam" id="PF07873">
    <property type="entry name" value="YabP"/>
    <property type="match status" value="1"/>
</dbReference>
<name>A0A1I0VH55_9CLOT</name>
<dbReference type="STRING" id="84698.SAMN04488528_100272"/>
<accession>A0A1I0VH55</accession>
<dbReference type="EMBL" id="FOKI01000002">
    <property type="protein sequence ID" value="SFA75714.1"/>
    <property type="molecule type" value="Genomic_DNA"/>
</dbReference>
<dbReference type="NCBIfam" id="TIGR02856">
    <property type="entry name" value="spore_yqfC"/>
    <property type="match status" value="1"/>
</dbReference>
<dbReference type="InterPro" id="IPR022477">
    <property type="entry name" value="Spore_YqfC"/>
</dbReference>
<dbReference type="RefSeq" id="WP_090038180.1">
    <property type="nucleotide sequence ID" value="NZ_FOKI01000002.1"/>
</dbReference>
<evidence type="ECO:0000313" key="2">
    <source>
        <dbReference type="Proteomes" id="UP000198619"/>
    </source>
</evidence>
<dbReference type="InterPro" id="IPR022476">
    <property type="entry name" value="Spore_YabP/YqfC"/>
</dbReference>